<gene>
    <name evidence="1" type="ordered locus">Smar_0702</name>
</gene>
<dbReference type="KEGG" id="smr:Smar_0702"/>
<evidence type="ECO:0008006" key="3">
    <source>
        <dbReference type="Google" id="ProtNLM"/>
    </source>
</evidence>
<dbReference type="GeneID" id="4907961"/>
<dbReference type="EMBL" id="CP000575">
    <property type="protein sequence ID" value="ABN69806.1"/>
    <property type="molecule type" value="Genomic_DNA"/>
</dbReference>
<dbReference type="RefSeq" id="WP_011838997.1">
    <property type="nucleotide sequence ID" value="NC_009033.1"/>
</dbReference>
<name>A3DME6_STAMF</name>
<dbReference type="OrthoDB" id="18624at2157"/>
<evidence type="ECO:0000313" key="1">
    <source>
        <dbReference type="EMBL" id="ABN69806.1"/>
    </source>
</evidence>
<reference evidence="1 2" key="2">
    <citation type="journal article" date="2009" name="Stand. Genomic Sci.">
        <title>Complete genome sequence of Staphylothermus marinus Stetter and Fiala 1986 type strain F1.</title>
        <authorList>
            <person name="Anderson I.J."/>
            <person name="Sun H."/>
            <person name="Lapidus A."/>
            <person name="Copeland A."/>
            <person name="Glavina Del Rio T."/>
            <person name="Tice H."/>
            <person name="Dalin E."/>
            <person name="Lucas S."/>
            <person name="Barry K."/>
            <person name="Land M."/>
            <person name="Richardson P."/>
            <person name="Huber H."/>
            <person name="Kyrpides N.C."/>
        </authorList>
    </citation>
    <scope>NUCLEOTIDE SEQUENCE [LARGE SCALE GENOMIC DNA]</scope>
    <source>
        <strain evidence="2">ATCC 43588 / DSM 3639 / JCM 9404 / F1</strain>
    </source>
</reference>
<keyword evidence="2" id="KW-1185">Reference proteome</keyword>
<reference evidence="2" key="1">
    <citation type="journal article" date="2009" name="BMC Genomics">
        <title>The complete genome sequence of Staphylothermus marinus reveals differences in sulfur metabolism among heterotrophic Crenarchaeota.</title>
        <authorList>
            <person name="Anderson I.J."/>
            <person name="Dharmarajan L."/>
            <person name="Rodriguez J."/>
            <person name="Hooper S."/>
            <person name="Porat I."/>
            <person name="Ulrich L.E."/>
            <person name="Elkins J.G."/>
            <person name="Mavromatis K."/>
            <person name="Sun H."/>
            <person name="Land M."/>
            <person name="Lapidus A."/>
            <person name="Lucas S."/>
            <person name="Barry K."/>
            <person name="Huber H."/>
            <person name="Zhulin I.B."/>
            <person name="Whitman W.B."/>
            <person name="Mukhopadhyay B."/>
            <person name="Woese C."/>
            <person name="Bristow J."/>
            <person name="Kyrpides N."/>
        </authorList>
    </citation>
    <scope>NUCLEOTIDE SEQUENCE [LARGE SCALE GENOMIC DNA]</scope>
    <source>
        <strain evidence="2">ATCC 43588 / DSM 3639 / JCM 9404 / F1</strain>
    </source>
</reference>
<accession>A3DME6</accession>
<dbReference type="Proteomes" id="UP000000254">
    <property type="component" value="Chromosome"/>
</dbReference>
<dbReference type="STRING" id="399550.Smar_0702"/>
<dbReference type="eggNOG" id="arCOG10424">
    <property type="taxonomic scope" value="Archaea"/>
</dbReference>
<dbReference type="AlphaFoldDB" id="A3DME6"/>
<protein>
    <recommendedName>
        <fullName evidence="3">DUF4065 domain-containing protein</fullName>
    </recommendedName>
</protein>
<sequence length="133" mass="15693">MIGLEKIIEYILSETGCIHPFKLSRIIALAELEYYEEYGERLTNAEYKGFDKVFYIEGVKELFENNKCFNRREGDPEKGIKGCVEYTCQKPVIPEKYRQFIDKAIAQAKNLRDEELNELVFRNSLFNKFLQSM</sequence>
<dbReference type="HOGENOM" id="CLU_1902023_0_0_2"/>
<organism evidence="1 2">
    <name type="scientific">Staphylothermus marinus (strain ATCC 43588 / DSM 3639 / JCM 9404 / F1)</name>
    <dbReference type="NCBI Taxonomy" id="399550"/>
    <lineage>
        <taxon>Archaea</taxon>
        <taxon>Thermoproteota</taxon>
        <taxon>Thermoprotei</taxon>
        <taxon>Desulfurococcales</taxon>
        <taxon>Desulfurococcaceae</taxon>
        <taxon>Staphylothermus</taxon>
    </lineage>
</organism>
<proteinExistence type="predicted"/>
<evidence type="ECO:0000313" key="2">
    <source>
        <dbReference type="Proteomes" id="UP000000254"/>
    </source>
</evidence>